<dbReference type="CDD" id="cd00118">
    <property type="entry name" value="LysM"/>
    <property type="match status" value="1"/>
</dbReference>
<keyword evidence="3" id="KW-1185">Reference proteome</keyword>
<dbReference type="SMART" id="SM00257">
    <property type="entry name" value="LysM"/>
    <property type="match status" value="1"/>
</dbReference>
<protein>
    <recommendedName>
        <fullName evidence="1">LysM domain-containing protein</fullName>
    </recommendedName>
</protein>
<reference evidence="2" key="2">
    <citation type="submission" date="2020-09" db="EMBL/GenBank/DDBJ databases">
        <authorList>
            <person name="Sun Q."/>
            <person name="Zhou Y."/>
        </authorList>
    </citation>
    <scope>NUCLEOTIDE SEQUENCE</scope>
    <source>
        <strain evidence="2">CGMCC 1.16067</strain>
    </source>
</reference>
<dbReference type="Proteomes" id="UP000649179">
    <property type="component" value="Unassembled WGS sequence"/>
</dbReference>
<dbReference type="InterPro" id="IPR036779">
    <property type="entry name" value="LysM_dom_sf"/>
</dbReference>
<accession>A0A917BSV2</accession>
<dbReference type="InterPro" id="IPR018392">
    <property type="entry name" value="LysM"/>
</dbReference>
<dbReference type="EMBL" id="BMKQ01000001">
    <property type="protein sequence ID" value="GGF55558.1"/>
    <property type="molecule type" value="Genomic_DNA"/>
</dbReference>
<name>A0A917BSV2_9ACTN</name>
<sequence>MSTITMTPAFSASTPLRLTRRGKALLLATFLGLALVAMVVLGSLAVATRDAGPADSVRVVQVQPGDTLYAIAGEVSEPGHVRDMVQRIEDLNALDSASLEVGQRLAVPRR</sequence>
<dbReference type="Gene3D" id="3.10.350.10">
    <property type="entry name" value="LysM domain"/>
    <property type="match status" value="1"/>
</dbReference>
<feature type="domain" description="LysM" evidence="1">
    <location>
        <begin position="59"/>
        <end position="108"/>
    </location>
</feature>
<dbReference type="Pfam" id="PF01476">
    <property type="entry name" value="LysM"/>
    <property type="match status" value="1"/>
</dbReference>
<evidence type="ECO:0000313" key="3">
    <source>
        <dbReference type="Proteomes" id="UP000649179"/>
    </source>
</evidence>
<reference evidence="2" key="1">
    <citation type="journal article" date="2014" name="Int. J. Syst. Evol. Microbiol.">
        <title>Complete genome sequence of Corynebacterium casei LMG S-19264T (=DSM 44701T), isolated from a smear-ripened cheese.</title>
        <authorList>
            <consortium name="US DOE Joint Genome Institute (JGI-PGF)"/>
            <person name="Walter F."/>
            <person name="Albersmeier A."/>
            <person name="Kalinowski J."/>
            <person name="Ruckert C."/>
        </authorList>
    </citation>
    <scope>NUCLEOTIDE SEQUENCE</scope>
    <source>
        <strain evidence="2">CGMCC 1.16067</strain>
    </source>
</reference>
<evidence type="ECO:0000313" key="2">
    <source>
        <dbReference type="EMBL" id="GGF55558.1"/>
    </source>
</evidence>
<dbReference type="SUPFAM" id="SSF54106">
    <property type="entry name" value="LysM domain"/>
    <property type="match status" value="1"/>
</dbReference>
<proteinExistence type="predicted"/>
<organism evidence="2 3">
    <name type="scientific">Marmoricola endophyticus</name>
    <dbReference type="NCBI Taxonomy" id="2040280"/>
    <lineage>
        <taxon>Bacteria</taxon>
        <taxon>Bacillati</taxon>
        <taxon>Actinomycetota</taxon>
        <taxon>Actinomycetes</taxon>
        <taxon>Propionibacteriales</taxon>
        <taxon>Nocardioidaceae</taxon>
        <taxon>Marmoricola</taxon>
    </lineage>
</organism>
<dbReference type="RefSeq" id="WP_188780661.1">
    <property type="nucleotide sequence ID" value="NZ_BMKQ01000001.1"/>
</dbReference>
<dbReference type="AlphaFoldDB" id="A0A917BSV2"/>
<comment type="caution">
    <text evidence="2">The sequence shown here is derived from an EMBL/GenBank/DDBJ whole genome shotgun (WGS) entry which is preliminary data.</text>
</comment>
<gene>
    <name evidence="2" type="ORF">GCM10011519_31820</name>
</gene>
<evidence type="ECO:0000259" key="1">
    <source>
        <dbReference type="SMART" id="SM00257"/>
    </source>
</evidence>